<dbReference type="AlphaFoldDB" id="A0A9C7Q1D4"/>
<evidence type="ECO:0000313" key="2">
    <source>
        <dbReference type="Proteomes" id="UP001061958"/>
    </source>
</evidence>
<keyword evidence="2" id="KW-1185">Reference proteome</keyword>
<comment type="caution">
    <text evidence="1">The sequence shown here is derived from an EMBL/GenBank/DDBJ whole genome shotgun (WGS) entry which is preliminary data.</text>
</comment>
<gene>
    <name evidence="1" type="ORF">GpartN1_g6474.t1</name>
</gene>
<proteinExistence type="predicted"/>
<dbReference type="OrthoDB" id="8911at2759"/>
<accession>A0A9C7Q1D4</accession>
<sequence length="111" mass="12864">MSSTAEDNEPLDSTYQLIQQLQNIQQDLNHFIQQTSEEMERMVENVASHMDIANRAVLGLNVEQVEKKTVELSLALQQTRDKLLYVDAMAEKVNRLKSIVLECWKRSQESR</sequence>
<evidence type="ECO:0000313" key="1">
    <source>
        <dbReference type="EMBL" id="GJQ14683.1"/>
    </source>
</evidence>
<reference evidence="1" key="1">
    <citation type="journal article" date="2022" name="Proc. Natl. Acad. Sci. U.S.A.">
        <title>Life cycle and functional genomics of the unicellular red alga Galdieria for elucidating algal and plant evolution and industrial use.</title>
        <authorList>
            <person name="Hirooka S."/>
            <person name="Itabashi T."/>
            <person name="Ichinose T.M."/>
            <person name="Onuma R."/>
            <person name="Fujiwara T."/>
            <person name="Yamashita S."/>
            <person name="Jong L.W."/>
            <person name="Tomita R."/>
            <person name="Iwane A.H."/>
            <person name="Miyagishima S.Y."/>
        </authorList>
    </citation>
    <scope>NUCLEOTIDE SEQUENCE</scope>
    <source>
        <strain evidence="1">NBRC 102759</strain>
    </source>
</reference>
<reference evidence="1" key="2">
    <citation type="submission" date="2022-01" db="EMBL/GenBank/DDBJ databases">
        <authorList>
            <person name="Hirooka S."/>
            <person name="Miyagishima S.Y."/>
        </authorList>
    </citation>
    <scope>NUCLEOTIDE SEQUENCE</scope>
    <source>
        <strain evidence="1">NBRC 102759</strain>
    </source>
</reference>
<dbReference type="EMBL" id="BQMJ01000058">
    <property type="protein sequence ID" value="GJQ14683.1"/>
    <property type="molecule type" value="Genomic_DNA"/>
</dbReference>
<protein>
    <submittedName>
        <fullName evidence="1">Uncharacterized protein</fullName>
    </submittedName>
</protein>
<name>A0A9C7Q1D4_9RHOD</name>
<dbReference type="Proteomes" id="UP001061958">
    <property type="component" value="Unassembled WGS sequence"/>
</dbReference>
<organism evidence="1 2">
    <name type="scientific">Galdieria partita</name>
    <dbReference type="NCBI Taxonomy" id="83374"/>
    <lineage>
        <taxon>Eukaryota</taxon>
        <taxon>Rhodophyta</taxon>
        <taxon>Bangiophyceae</taxon>
        <taxon>Galdieriales</taxon>
        <taxon>Galdieriaceae</taxon>
        <taxon>Galdieria</taxon>
    </lineage>
</organism>